<proteinExistence type="predicted"/>
<reference evidence="2" key="1">
    <citation type="journal article" date="2014" name="Environ. Microbiol.">
        <title>Comparative genomics of the marine bacterial genus Glaciecola reveals the high degree of genomic diversity and genomic characteristic for cold adaptation.</title>
        <authorList>
            <person name="Qin Q.L."/>
            <person name="Xie B.B."/>
            <person name="Yu Y."/>
            <person name="Shu Y.L."/>
            <person name="Rong J.C."/>
            <person name="Zhang Y.J."/>
            <person name="Zhao D.L."/>
            <person name="Chen X.L."/>
            <person name="Zhang X.Y."/>
            <person name="Chen B."/>
            <person name="Zhou B.C."/>
            <person name="Zhang Y.Z."/>
        </authorList>
    </citation>
    <scope>NUCLEOTIDE SEQUENCE [LARGE SCALE GENOMIC DNA]</scope>
    <source>
        <strain evidence="2">LMG 21857</strain>
    </source>
</reference>
<comment type="caution">
    <text evidence="1">The sequence shown here is derived from an EMBL/GenBank/DDBJ whole genome shotgun (WGS) entry which is preliminary data.</text>
</comment>
<dbReference type="Proteomes" id="UP000006322">
    <property type="component" value="Unassembled WGS sequence"/>
</dbReference>
<dbReference type="EMBL" id="BAER01000044">
    <property type="protein sequence ID" value="GAC32755.1"/>
    <property type="molecule type" value="Genomic_DNA"/>
</dbReference>
<name>K7ABK8_9ALTE</name>
<dbReference type="AlphaFoldDB" id="K7ABK8"/>
<accession>K7ABK8</accession>
<evidence type="ECO:0000313" key="1">
    <source>
        <dbReference type="EMBL" id="GAC32755.1"/>
    </source>
</evidence>
<gene>
    <name evidence="1" type="ORF">GPLA_1848</name>
</gene>
<evidence type="ECO:0000313" key="2">
    <source>
        <dbReference type="Proteomes" id="UP000006322"/>
    </source>
</evidence>
<keyword evidence="2" id="KW-1185">Reference proteome</keyword>
<sequence>MFILIFVVSHTDYLFFYYNLATWFRVMVINANDTPGFETNAGAMK</sequence>
<organism evidence="1 2">
    <name type="scientific">Paraglaciecola polaris LMG 21857</name>
    <dbReference type="NCBI Taxonomy" id="1129793"/>
    <lineage>
        <taxon>Bacteria</taxon>
        <taxon>Pseudomonadati</taxon>
        <taxon>Pseudomonadota</taxon>
        <taxon>Gammaproteobacteria</taxon>
        <taxon>Alteromonadales</taxon>
        <taxon>Alteromonadaceae</taxon>
        <taxon>Paraglaciecola</taxon>
    </lineage>
</organism>
<protein>
    <submittedName>
        <fullName evidence="1">Uncharacterized protein</fullName>
    </submittedName>
</protein>